<dbReference type="RefSeq" id="WP_121940633.1">
    <property type="nucleotide sequence ID" value="NZ_CP137846.1"/>
</dbReference>
<gene>
    <name evidence="2" type="ORF">JN00_0144</name>
</gene>
<protein>
    <recommendedName>
        <fullName evidence="4">Lipoprotein</fullName>
    </recommendedName>
</protein>
<dbReference type="Gene3D" id="2.40.50.90">
    <property type="match status" value="1"/>
</dbReference>
<dbReference type="AlphaFoldDB" id="A0A3M0A283"/>
<name>A0A3M0A283_9BACT</name>
<organism evidence="2 3">
    <name type="scientific">Metamycoplasma subdolum</name>
    <dbReference type="NCBI Taxonomy" id="92407"/>
    <lineage>
        <taxon>Bacteria</taxon>
        <taxon>Bacillati</taxon>
        <taxon>Mycoplasmatota</taxon>
        <taxon>Mycoplasmoidales</taxon>
        <taxon>Metamycoplasmataceae</taxon>
        <taxon>Metamycoplasma</taxon>
    </lineage>
</organism>
<feature type="signal peptide" evidence="1">
    <location>
        <begin position="1"/>
        <end position="24"/>
    </location>
</feature>
<feature type="chain" id="PRO_5018090238" description="Lipoprotein" evidence="1">
    <location>
        <begin position="25"/>
        <end position="338"/>
    </location>
</feature>
<accession>A0A3M0A283</accession>
<proteinExistence type="predicted"/>
<evidence type="ECO:0000313" key="3">
    <source>
        <dbReference type="Proteomes" id="UP000267246"/>
    </source>
</evidence>
<reference evidence="2 3" key="1">
    <citation type="submission" date="2018-10" db="EMBL/GenBank/DDBJ databases">
        <title>Genomic Encyclopedia of Archaeal and Bacterial Type Strains, Phase II (KMG-II): from individual species to whole genera.</title>
        <authorList>
            <person name="Goeker M."/>
        </authorList>
    </citation>
    <scope>NUCLEOTIDE SEQUENCE [LARGE SCALE GENOMIC DNA]</scope>
    <source>
        <strain evidence="2 3">ATCC 29870</strain>
    </source>
</reference>
<keyword evidence="1" id="KW-0732">Signal</keyword>
<evidence type="ECO:0000256" key="1">
    <source>
        <dbReference type="SAM" id="SignalP"/>
    </source>
</evidence>
<evidence type="ECO:0000313" key="2">
    <source>
        <dbReference type="EMBL" id="RMA79093.1"/>
    </source>
</evidence>
<dbReference type="OrthoDB" id="395390at2"/>
<sequence>MKTNKILLNISLISLPLIPTTVLAASCKKEEKVKKYYNSKGVSYKDIKLNSFYEGIEPKDYAKIGKLFYKKTTLSKKHPITGALTTWQGTYWEKFNYRDMTVTGWSDGDTLKADWIDGGGIKRACKIRISGIDTLEEGTPTVKRRERALAALDHRYANSIIPKGAKIRAIAENWANSSYDRLVANIFFDKPGEEQGKFYRNFSTEMLAGGWTLPRFSSGETGAFTSNYNEKEFDSPFALMLPYMAYAFNEGIEQNRGFYNPESYKYKGVENDVKNGGRGEAMVSPYEFTLEYVDHGIGMIANGGGEYILSAEFSKFDKLEPNNSIFAFIDSRNKQYGL</sequence>
<dbReference type="SUPFAM" id="SSF50199">
    <property type="entry name" value="Staphylococcal nuclease"/>
    <property type="match status" value="1"/>
</dbReference>
<dbReference type="PROSITE" id="PS51257">
    <property type="entry name" value="PROKAR_LIPOPROTEIN"/>
    <property type="match status" value="1"/>
</dbReference>
<dbReference type="InterPro" id="IPR035437">
    <property type="entry name" value="SNase_OB-fold_sf"/>
</dbReference>
<comment type="caution">
    <text evidence="2">The sequence shown here is derived from an EMBL/GenBank/DDBJ whole genome shotgun (WGS) entry which is preliminary data.</text>
</comment>
<dbReference type="Proteomes" id="UP000267246">
    <property type="component" value="Unassembled WGS sequence"/>
</dbReference>
<keyword evidence="3" id="KW-1185">Reference proteome</keyword>
<dbReference type="EMBL" id="REFI01000005">
    <property type="protein sequence ID" value="RMA79093.1"/>
    <property type="molecule type" value="Genomic_DNA"/>
</dbReference>
<evidence type="ECO:0008006" key="4">
    <source>
        <dbReference type="Google" id="ProtNLM"/>
    </source>
</evidence>